<dbReference type="InterPro" id="IPR004045">
    <property type="entry name" value="Glutathione_S-Trfase_N"/>
</dbReference>
<evidence type="ECO:0000313" key="5">
    <source>
        <dbReference type="Proteomes" id="UP001177341"/>
    </source>
</evidence>
<feature type="domain" description="GST N-terminal" evidence="1">
    <location>
        <begin position="1"/>
        <end position="77"/>
    </location>
</feature>
<proteinExistence type="predicted"/>
<dbReference type="SUPFAM" id="SSF52833">
    <property type="entry name" value="Thioredoxin-like"/>
    <property type="match status" value="1"/>
</dbReference>
<organism evidence="2 4">
    <name type="scientific">Neptunomonas phycophila</name>
    <dbReference type="NCBI Taxonomy" id="1572645"/>
    <lineage>
        <taxon>Bacteria</taxon>
        <taxon>Pseudomonadati</taxon>
        <taxon>Pseudomonadota</taxon>
        <taxon>Gammaproteobacteria</taxon>
        <taxon>Oceanospirillales</taxon>
        <taxon>Oceanospirillaceae</taxon>
        <taxon>Neptunomonas</taxon>
    </lineage>
</organism>
<dbReference type="Proteomes" id="UP001177341">
    <property type="component" value="Unassembled WGS sequence"/>
</dbReference>
<dbReference type="Pfam" id="PF13417">
    <property type="entry name" value="GST_N_3"/>
    <property type="match status" value="1"/>
</dbReference>
<gene>
    <name evidence="2" type="ORF">Q4490_15465</name>
    <name evidence="3" type="ORF">Q8W30_13580</name>
</gene>
<name>A0AAW7XNR6_9GAMM</name>
<comment type="caution">
    <text evidence="2">The sequence shown here is derived from an EMBL/GenBank/DDBJ whole genome shotgun (WGS) entry which is preliminary data.</text>
</comment>
<evidence type="ECO:0000259" key="1">
    <source>
        <dbReference type="PROSITE" id="PS50404"/>
    </source>
</evidence>
<protein>
    <submittedName>
        <fullName evidence="2">Glutathione S-transferase N-terminal domain-containing protein</fullName>
    </submittedName>
</protein>
<evidence type="ECO:0000313" key="3">
    <source>
        <dbReference type="EMBL" id="MDP2523602.1"/>
    </source>
</evidence>
<evidence type="ECO:0000313" key="2">
    <source>
        <dbReference type="EMBL" id="MDO6454968.1"/>
    </source>
</evidence>
<dbReference type="Gene3D" id="3.40.30.10">
    <property type="entry name" value="Glutaredoxin"/>
    <property type="match status" value="1"/>
</dbReference>
<dbReference type="Gene3D" id="1.20.1050.10">
    <property type="match status" value="1"/>
</dbReference>
<dbReference type="Proteomes" id="UP001169862">
    <property type="component" value="Unassembled WGS sequence"/>
</dbReference>
<dbReference type="EMBL" id="JAUYVO010000009">
    <property type="protein sequence ID" value="MDP2523602.1"/>
    <property type="molecule type" value="Genomic_DNA"/>
</dbReference>
<accession>A0AAW7XNR6</accession>
<keyword evidence="5" id="KW-1185">Reference proteome</keyword>
<dbReference type="RefSeq" id="WP_215150614.1">
    <property type="nucleotide sequence ID" value="NZ_CAXHZV010000008.1"/>
</dbReference>
<evidence type="ECO:0000313" key="4">
    <source>
        <dbReference type="Proteomes" id="UP001169862"/>
    </source>
</evidence>
<dbReference type="InterPro" id="IPR036249">
    <property type="entry name" value="Thioredoxin-like_sf"/>
</dbReference>
<dbReference type="EMBL" id="JAUOPG010000011">
    <property type="protein sequence ID" value="MDO6454968.1"/>
    <property type="molecule type" value="Genomic_DNA"/>
</dbReference>
<sequence length="190" mass="21757">MQLIGSTTSPYVRRIRLFMDNYPHEFIALNIYSPEGRDALRKFTPVMKVPVLTDDDKTLLDSRVIHKYLANKLNHAQMSWDQENLLTMIDAVNDSCITLFMLTRSGISTEGELLIADLQKERIANTINLLEAAAANGSFDEWHYPSICLYCLLDWVSFRELLSLEETPALAAFLQSHKHETLIKNTDPRL</sequence>
<reference evidence="2" key="1">
    <citation type="submission" date="2023-07" db="EMBL/GenBank/DDBJ databases">
        <title>Genome content predicts the carbon catabolic preferences of heterotrophic bacteria.</title>
        <authorList>
            <person name="Gralka M."/>
        </authorList>
    </citation>
    <scope>NUCLEOTIDE SEQUENCE</scope>
    <source>
        <strain evidence="3">5G01</strain>
        <strain evidence="2">I2M16</strain>
    </source>
</reference>
<dbReference type="AlphaFoldDB" id="A0AAW7XNR6"/>
<dbReference type="PROSITE" id="PS50404">
    <property type="entry name" value="GST_NTER"/>
    <property type="match status" value="1"/>
</dbReference>